<dbReference type="InterPro" id="IPR016568">
    <property type="entry name" value="Sulphur_oxidation_SoxY"/>
</dbReference>
<evidence type="ECO:0000259" key="2">
    <source>
        <dbReference type="Pfam" id="PF13501"/>
    </source>
</evidence>
<protein>
    <submittedName>
        <fullName evidence="3">Thiosulfate oxidation carrier protein SoxY</fullName>
    </submittedName>
</protein>
<evidence type="ECO:0000256" key="1">
    <source>
        <dbReference type="SAM" id="SignalP"/>
    </source>
</evidence>
<dbReference type="Proteomes" id="UP001515660">
    <property type="component" value="Unassembled WGS sequence"/>
</dbReference>
<proteinExistence type="predicted"/>
<accession>A0ABX0G6Q9</accession>
<feature type="signal peptide" evidence="1">
    <location>
        <begin position="1"/>
        <end position="32"/>
    </location>
</feature>
<dbReference type="EMBL" id="JAANHS010000004">
    <property type="protein sequence ID" value="NHB76657.1"/>
    <property type="molecule type" value="Genomic_DNA"/>
</dbReference>
<feature type="domain" description="Ig-like SoxY" evidence="2">
    <location>
        <begin position="49"/>
        <end position="150"/>
    </location>
</feature>
<dbReference type="InterPro" id="IPR038162">
    <property type="entry name" value="SoxY_sf"/>
</dbReference>
<dbReference type="InterPro" id="IPR032711">
    <property type="entry name" value="SoxY"/>
</dbReference>
<name>A0ABX0G6Q9_9RHOB</name>
<evidence type="ECO:0000313" key="4">
    <source>
        <dbReference type="Proteomes" id="UP001515660"/>
    </source>
</evidence>
<dbReference type="PIRSF" id="PIRSF010312">
    <property type="entry name" value="Sulphur_oxidation_SoxY"/>
    <property type="match status" value="1"/>
</dbReference>
<dbReference type="NCBIfam" id="TIGR04488">
    <property type="entry name" value="SoxY_true_GGCGG"/>
    <property type="match status" value="1"/>
</dbReference>
<organism evidence="3 4">
    <name type="scientific">Rhodobacter calidifons</name>
    <dbReference type="NCBI Taxonomy" id="2715277"/>
    <lineage>
        <taxon>Bacteria</taxon>
        <taxon>Pseudomonadati</taxon>
        <taxon>Pseudomonadota</taxon>
        <taxon>Alphaproteobacteria</taxon>
        <taxon>Rhodobacterales</taxon>
        <taxon>Rhodobacter group</taxon>
        <taxon>Rhodobacter</taxon>
    </lineage>
</organism>
<feature type="chain" id="PRO_5046128324" evidence="1">
    <location>
        <begin position="33"/>
        <end position="152"/>
    </location>
</feature>
<dbReference type="PROSITE" id="PS51318">
    <property type="entry name" value="TAT"/>
    <property type="match status" value="1"/>
</dbReference>
<reference evidence="3 4" key="1">
    <citation type="journal article" date="2022" name="Microorganisms">
        <title>Genome Sequence and Characterization of a Xanthorhodopsin-Containing, Aerobic Anoxygenic Phototrophic Rhodobacter Species, Isolated from Mesophilic Conditions at Yellowstone National Park.</title>
        <authorList>
            <person name="Kyndt J.A."/>
            <person name="Robertson S."/>
            <person name="Shoffstall I.B."/>
            <person name="Ramaley R.F."/>
            <person name="Meyer T.E."/>
        </authorList>
    </citation>
    <scope>NUCLEOTIDE SEQUENCE [LARGE SCALE GENOMIC DNA]</scope>
    <source>
        <strain evidence="3 4">M37P</strain>
    </source>
</reference>
<dbReference type="Pfam" id="PF13501">
    <property type="entry name" value="SoxY"/>
    <property type="match status" value="1"/>
</dbReference>
<gene>
    <name evidence="3" type="primary">soxY</name>
    <name evidence="3" type="ORF">G8O29_07860</name>
</gene>
<comment type="caution">
    <text evidence="3">The sequence shown here is derived from an EMBL/GenBank/DDBJ whole genome shotgun (WGS) entry which is preliminary data.</text>
</comment>
<dbReference type="Gene3D" id="2.60.40.2470">
    <property type="entry name" value="SoxY domain"/>
    <property type="match status" value="1"/>
</dbReference>
<dbReference type="InterPro" id="IPR006311">
    <property type="entry name" value="TAT_signal"/>
</dbReference>
<keyword evidence="1" id="KW-0732">Signal</keyword>
<keyword evidence="4" id="KW-1185">Reference proteome</keyword>
<evidence type="ECO:0000313" key="3">
    <source>
        <dbReference type="EMBL" id="NHB76657.1"/>
    </source>
</evidence>
<sequence>MTAARAQNDRRFPVTLSRRKALSLGLGGIAFAAMPGLSAAATLEELTAAFTGGATPGTDGITLTTPEIAENGNTVPVSVDAPGAVAIALFASGNPEPAVATFTFGPAAGRQFAATRIRLAKTQDVIAMARMADGSIVQAQATVKVTIGGCGG</sequence>